<dbReference type="GO" id="GO:0016740">
    <property type="term" value="F:transferase activity"/>
    <property type="evidence" value="ECO:0007669"/>
    <property type="project" value="UniProtKB-KW"/>
</dbReference>
<evidence type="ECO:0000259" key="3">
    <source>
        <dbReference type="PROSITE" id="PS51094"/>
    </source>
</evidence>
<organism evidence="4 5">
    <name type="scientific">Haliangium ochraceum (strain DSM 14365 / JCM 11303 / SMP-2)</name>
    <dbReference type="NCBI Taxonomy" id="502025"/>
    <lineage>
        <taxon>Bacteria</taxon>
        <taxon>Pseudomonadati</taxon>
        <taxon>Myxococcota</taxon>
        <taxon>Polyangia</taxon>
        <taxon>Haliangiales</taxon>
        <taxon>Kofleriaceae</taxon>
        <taxon>Haliangium</taxon>
    </lineage>
</organism>
<dbReference type="GO" id="GO:0005737">
    <property type="term" value="C:cytoplasm"/>
    <property type="evidence" value="ECO:0007669"/>
    <property type="project" value="UniProtKB-SubCell"/>
</dbReference>
<evidence type="ECO:0000256" key="1">
    <source>
        <dbReference type="ARBA" id="ARBA00004496"/>
    </source>
</evidence>
<dbReference type="Proteomes" id="UP000001880">
    <property type="component" value="Chromosome"/>
</dbReference>
<dbReference type="STRING" id="502025.Hoch_2757"/>
<dbReference type="PANTHER" id="PTHR47738">
    <property type="entry name" value="PTS SYSTEM FRUCTOSE-LIKE EIIA COMPONENT-RELATED"/>
    <property type="match status" value="1"/>
</dbReference>
<dbReference type="HOGENOM" id="CLU_072531_5_0_7"/>
<name>D0LNA8_HALO1</name>
<protein>
    <submittedName>
        <fullName evidence="4">Putative PTS IIA-like nitrogen-regulatory protein PtsN</fullName>
    </submittedName>
</protein>
<dbReference type="EMBL" id="CP001804">
    <property type="protein sequence ID" value="ACY15285.1"/>
    <property type="molecule type" value="Genomic_DNA"/>
</dbReference>
<dbReference type="RefSeq" id="WP_012827893.1">
    <property type="nucleotide sequence ID" value="NC_013440.1"/>
</dbReference>
<dbReference type="Pfam" id="PF00359">
    <property type="entry name" value="PTS_EIIA_2"/>
    <property type="match status" value="1"/>
</dbReference>
<keyword evidence="2" id="KW-0808">Transferase</keyword>
<reference evidence="4 5" key="1">
    <citation type="journal article" date="2010" name="Stand. Genomic Sci.">
        <title>Complete genome sequence of Haliangium ochraceum type strain (SMP-2).</title>
        <authorList>
            <consortium name="US DOE Joint Genome Institute (JGI-PGF)"/>
            <person name="Ivanova N."/>
            <person name="Daum C."/>
            <person name="Lang E."/>
            <person name="Abt B."/>
            <person name="Kopitz M."/>
            <person name="Saunders E."/>
            <person name="Lapidus A."/>
            <person name="Lucas S."/>
            <person name="Glavina Del Rio T."/>
            <person name="Nolan M."/>
            <person name="Tice H."/>
            <person name="Copeland A."/>
            <person name="Cheng J.F."/>
            <person name="Chen F."/>
            <person name="Bruce D."/>
            <person name="Goodwin L."/>
            <person name="Pitluck S."/>
            <person name="Mavromatis K."/>
            <person name="Pati A."/>
            <person name="Mikhailova N."/>
            <person name="Chen A."/>
            <person name="Palaniappan K."/>
            <person name="Land M."/>
            <person name="Hauser L."/>
            <person name="Chang Y.J."/>
            <person name="Jeffries C.D."/>
            <person name="Detter J.C."/>
            <person name="Brettin T."/>
            <person name="Rohde M."/>
            <person name="Goker M."/>
            <person name="Bristow J."/>
            <person name="Markowitz V."/>
            <person name="Eisen J.A."/>
            <person name="Hugenholtz P."/>
            <person name="Kyrpides N.C."/>
            <person name="Klenk H.P."/>
        </authorList>
    </citation>
    <scope>NUCLEOTIDE SEQUENCE [LARGE SCALE GENOMIC DNA]</scope>
    <source>
        <strain evidence="5">DSM 14365 / CIP 107738 / JCM 11303 / AJ 13395 / SMP-2</strain>
    </source>
</reference>
<dbReference type="InterPro" id="IPR002178">
    <property type="entry name" value="PTS_EIIA_type-2_dom"/>
</dbReference>
<keyword evidence="5" id="KW-1185">Reference proteome</keyword>
<dbReference type="KEGG" id="hoh:Hoch_2757"/>
<proteinExistence type="predicted"/>
<dbReference type="PROSITE" id="PS00372">
    <property type="entry name" value="PTS_EIIA_TYPE_2_HIS"/>
    <property type="match status" value="1"/>
</dbReference>
<dbReference type="CDD" id="cd00211">
    <property type="entry name" value="PTS_IIA_fru"/>
    <property type="match status" value="1"/>
</dbReference>
<dbReference type="Gene3D" id="3.40.930.10">
    <property type="entry name" value="Mannitol-specific EII, Chain A"/>
    <property type="match status" value="1"/>
</dbReference>
<dbReference type="PANTHER" id="PTHR47738:SF1">
    <property type="entry name" value="NITROGEN REGULATORY PROTEIN"/>
    <property type="match status" value="1"/>
</dbReference>
<dbReference type="InterPro" id="IPR051541">
    <property type="entry name" value="PTS_SugarTrans_NitroReg"/>
</dbReference>
<dbReference type="FunFam" id="3.40.930.10:FF:000009">
    <property type="entry name" value="PTS system, fructose specific IIABC component"/>
    <property type="match status" value="1"/>
</dbReference>
<feature type="domain" description="PTS EIIA type-2" evidence="3">
    <location>
        <begin position="5"/>
        <end position="149"/>
    </location>
</feature>
<evidence type="ECO:0000256" key="2">
    <source>
        <dbReference type="ARBA" id="ARBA00022679"/>
    </source>
</evidence>
<dbReference type="AlphaFoldDB" id="D0LNA8"/>
<dbReference type="InterPro" id="IPR016152">
    <property type="entry name" value="PTrfase/Anion_transptr"/>
</dbReference>
<dbReference type="SUPFAM" id="SSF55804">
    <property type="entry name" value="Phoshotransferase/anion transport protein"/>
    <property type="match status" value="1"/>
</dbReference>
<evidence type="ECO:0000313" key="5">
    <source>
        <dbReference type="Proteomes" id="UP000001880"/>
    </source>
</evidence>
<dbReference type="eggNOG" id="COG1762">
    <property type="taxonomic scope" value="Bacteria"/>
</dbReference>
<sequence>MKIVDLIRREMLLPSLRSTDKNGIIRELAAHVASHHPDIERDELTRVLIEREGLASTAIGEGVAIPHGKLASVKDIVAGLGRIRRGVDFDSMDGQPTYLFFVLVAPETSTGAHLKALARISRVFKNDEFRRRLLSADDAEQMYAVIAEEDAKY</sequence>
<dbReference type="OrthoDB" id="95460at2"/>
<dbReference type="GO" id="GO:0030295">
    <property type="term" value="F:protein kinase activator activity"/>
    <property type="evidence" value="ECO:0007669"/>
    <property type="project" value="TreeGrafter"/>
</dbReference>
<gene>
    <name evidence="4" type="ordered locus">Hoch_2757</name>
</gene>
<evidence type="ECO:0000313" key="4">
    <source>
        <dbReference type="EMBL" id="ACY15285.1"/>
    </source>
</evidence>
<comment type="subcellular location">
    <subcellularLocation>
        <location evidence="1">Cytoplasm</location>
    </subcellularLocation>
</comment>
<accession>D0LNA8</accession>
<dbReference type="PROSITE" id="PS51094">
    <property type="entry name" value="PTS_EIIA_TYPE_2"/>
    <property type="match status" value="1"/>
</dbReference>